<dbReference type="Proteomes" id="UP000682202">
    <property type="component" value="Chromosome"/>
</dbReference>
<dbReference type="PROSITE" id="PS50977">
    <property type="entry name" value="HTH_TETR_2"/>
    <property type="match status" value="1"/>
</dbReference>
<dbReference type="InterPro" id="IPR001647">
    <property type="entry name" value="HTH_TetR"/>
</dbReference>
<evidence type="ECO:0000256" key="3">
    <source>
        <dbReference type="SAM" id="MobiDB-lite"/>
    </source>
</evidence>
<reference evidence="5" key="1">
    <citation type="submission" date="2019-12" db="EMBL/GenBank/DDBJ databases">
        <title>Mycobacterium spongiae sp. nov.</title>
        <authorList>
            <person name="Stinear T."/>
        </authorList>
    </citation>
    <scope>NUCLEOTIDE SEQUENCE</scope>
    <source>
        <strain evidence="5">FSD4b-SM</strain>
    </source>
</reference>
<feature type="DNA-binding region" description="H-T-H motif" evidence="2">
    <location>
        <begin position="46"/>
        <end position="65"/>
    </location>
</feature>
<accession>A0A975PWL8</accession>
<dbReference type="PRINTS" id="PR00455">
    <property type="entry name" value="HTHTETR"/>
</dbReference>
<proteinExistence type="predicted"/>
<feature type="domain" description="HTH tetR-type" evidence="4">
    <location>
        <begin position="23"/>
        <end position="83"/>
    </location>
</feature>
<dbReference type="AlphaFoldDB" id="A0A975PWL8"/>
<dbReference type="SUPFAM" id="SSF48498">
    <property type="entry name" value="Tetracyclin repressor-like, C-terminal domain"/>
    <property type="match status" value="1"/>
</dbReference>
<evidence type="ECO:0000313" key="6">
    <source>
        <dbReference type="Proteomes" id="UP000682202"/>
    </source>
</evidence>
<dbReference type="InterPro" id="IPR050109">
    <property type="entry name" value="HTH-type_TetR-like_transc_reg"/>
</dbReference>
<evidence type="ECO:0000259" key="4">
    <source>
        <dbReference type="PROSITE" id="PS50977"/>
    </source>
</evidence>
<feature type="region of interest" description="Disordered" evidence="3">
    <location>
        <begin position="1"/>
        <end position="20"/>
    </location>
</feature>
<dbReference type="Pfam" id="PF00440">
    <property type="entry name" value="TetR_N"/>
    <property type="match status" value="1"/>
</dbReference>
<evidence type="ECO:0000256" key="2">
    <source>
        <dbReference type="PROSITE-ProRule" id="PRU00335"/>
    </source>
</evidence>
<dbReference type="Gene3D" id="1.10.10.60">
    <property type="entry name" value="Homeodomain-like"/>
    <property type="match status" value="1"/>
</dbReference>
<dbReference type="RefSeq" id="WP_211698375.1">
    <property type="nucleotide sequence ID" value="NZ_CP046600.1"/>
</dbReference>
<dbReference type="PANTHER" id="PTHR30055">
    <property type="entry name" value="HTH-TYPE TRANSCRIPTIONAL REGULATOR RUTR"/>
    <property type="match status" value="1"/>
</dbReference>
<feature type="compositionally biased region" description="Polar residues" evidence="3">
    <location>
        <begin position="1"/>
        <end position="11"/>
    </location>
</feature>
<dbReference type="SUPFAM" id="SSF46689">
    <property type="entry name" value="Homeodomain-like"/>
    <property type="match status" value="1"/>
</dbReference>
<dbReference type="PANTHER" id="PTHR30055:SF184">
    <property type="entry name" value="HTH-TYPE TRANSCRIPTIONAL REGULATOR ETHR"/>
    <property type="match status" value="1"/>
</dbReference>
<protein>
    <submittedName>
        <fullName evidence="5">TetR family transcriptional regulator</fullName>
    </submittedName>
</protein>
<sequence>MVGRVSTSATYRDQAAPVTRRGTRQRRAILQALHELLREQPFAEIAVSTISERAGVGRSAFYFYFDSKYSVLAQLLADVTDALDERTQALAPRSRDESPADAAKRLVGGAAAAFGGNDPVITACVLARHTDSKIQELLTQQSDRVVDRIVAAVNDEIKAGTAHPISDDIPALVRTLATTTALMLSGETFFLDRDRDLQRGLRVLERLWLSAVWGERGGEQG</sequence>
<dbReference type="InterPro" id="IPR036271">
    <property type="entry name" value="Tet_transcr_reg_TetR-rel_C_sf"/>
</dbReference>
<dbReference type="KEGG" id="mspg:F6B93_06615"/>
<keyword evidence="1 2" id="KW-0238">DNA-binding</keyword>
<evidence type="ECO:0000313" key="5">
    <source>
        <dbReference type="EMBL" id="QUR66808.1"/>
    </source>
</evidence>
<dbReference type="Gene3D" id="1.10.357.10">
    <property type="entry name" value="Tetracycline Repressor, domain 2"/>
    <property type="match status" value="1"/>
</dbReference>
<keyword evidence="6" id="KW-1185">Reference proteome</keyword>
<gene>
    <name evidence="5" type="ORF">F6B93_06615</name>
</gene>
<dbReference type="GO" id="GO:0000976">
    <property type="term" value="F:transcription cis-regulatory region binding"/>
    <property type="evidence" value="ECO:0007669"/>
    <property type="project" value="TreeGrafter"/>
</dbReference>
<dbReference type="GO" id="GO:0003700">
    <property type="term" value="F:DNA-binding transcription factor activity"/>
    <property type="evidence" value="ECO:0007669"/>
    <property type="project" value="TreeGrafter"/>
</dbReference>
<dbReference type="EMBL" id="CP046600">
    <property type="protein sequence ID" value="QUR66808.1"/>
    <property type="molecule type" value="Genomic_DNA"/>
</dbReference>
<organism evidence="5 6">
    <name type="scientific">Mycobacterium spongiae</name>
    <dbReference type="NCBI Taxonomy" id="886343"/>
    <lineage>
        <taxon>Bacteria</taxon>
        <taxon>Bacillati</taxon>
        <taxon>Actinomycetota</taxon>
        <taxon>Actinomycetes</taxon>
        <taxon>Mycobacteriales</taxon>
        <taxon>Mycobacteriaceae</taxon>
        <taxon>Mycobacterium</taxon>
    </lineage>
</organism>
<evidence type="ECO:0000256" key="1">
    <source>
        <dbReference type="ARBA" id="ARBA00023125"/>
    </source>
</evidence>
<dbReference type="InterPro" id="IPR009057">
    <property type="entry name" value="Homeodomain-like_sf"/>
</dbReference>
<name>A0A975PWL8_9MYCO</name>